<evidence type="ECO:0000256" key="2">
    <source>
        <dbReference type="PIRSR" id="PIRSR605511-1"/>
    </source>
</evidence>
<feature type="binding site" evidence="3">
    <location>
        <position position="150"/>
    </location>
    <ligand>
        <name>a divalent metal cation</name>
        <dbReference type="ChEBI" id="CHEBI:60240"/>
    </ligand>
</feature>
<sequence length="292" mass="31242">MTEVQIALDAQNHLGETPVWSVAEQALWWVNCEHPPEIHCWHPGTDEHRVWPLPQRVGGIALGPNGGLLVVLADGIYDFDAGTGSLRLRAPSPLPRGVSLHECTCDRQGRLWVGGFDHAFPADRNAAGAAICRLEDGSLVPVITGIAVANAMAISPDGRTFYFADSPKRKVEACDLDPETGALTNRRTFLTLKDGEGFVDGATVDSAGGYWLANVGAGALRRYTPDGTLDRIVPLPFSNPTKPAFGGARLDVLYVTSTSMQMGQFTQPTIENGAVFALTPGETGLAEPTLRK</sequence>
<dbReference type="GO" id="GO:0004341">
    <property type="term" value="F:gluconolactonase activity"/>
    <property type="evidence" value="ECO:0007669"/>
    <property type="project" value="TreeGrafter"/>
</dbReference>
<dbReference type="AlphaFoldDB" id="A0A0B1ZLW9"/>
<name>A0A0B1ZLW9_9SPHN</name>
<dbReference type="Pfam" id="PF08450">
    <property type="entry name" value="SGL"/>
    <property type="match status" value="1"/>
</dbReference>
<dbReference type="OrthoDB" id="2633250at2"/>
<evidence type="ECO:0000256" key="1">
    <source>
        <dbReference type="ARBA" id="ARBA00008853"/>
    </source>
</evidence>
<dbReference type="EMBL" id="JTDI01000005">
    <property type="protein sequence ID" value="KHK90168.1"/>
    <property type="molecule type" value="Genomic_DNA"/>
</dbReference>
<feature type="binding site" evidence="3">
    <location>
        <position position="200"/>
    </location>
    <ligand>
        <name>a divalent metal cation</name>
        <dbReference type="ChEBI" id="CHEBI:60240"/>
    </ligand>
</feature>
<dbReference type="InterPro" id="IPR011042">
    <property type="entry name" value="6-blade_b-propeller_TolB-like"/>
</dbReference>
<keyword evidence="3" id="KW-0862">Zinc</keyword>
<keyword evidence="6" id="KW-1185">Reference proteome</keyword>
<dbReference type="GO" id="GO:0019853">
    <property type="term" value="P:L-ascorbic acid biosynthetic process"/>
    <property type="evidence" value="ECO:0007669"/>
    <property type="project" value="TreeGrafter"/>
</dbReference>
<dbReference type="Proteomes" id="UP000031057">
    <property type="component" value="Unassembled WGS sequence"/>
</dbReference>
<evidence type="ECO:0000313" key="6">
    <source>
        <dbReference type="Proteomes" id="UP000031057"/>
    </source>
</evidence>
<proteinExistence type="inferred from homology"/>
<gene>
    <name evidence="5" type="ORF">LK12_15955</name>
</gene>
<comment type="cofactor">
    <cofactor evidence="3">
        <name>Zn(2+)</name>
        <dbReference type="ChEBI" id="CHEBI:29105"/>
    </cofactor>
    <text evidence="3">Binds 1 divalent metal cation per subunit.</text>
</comment>
<dbReference type="PANTHER" id="PTHR10907">
    <property type="entry name" value="REGUCALCIN"/>
    <property type="match status" value="1"/>
</dbReference>
<organism evidence="5 6">
    <name type="scientific">Novosphingobium malaysiense</name>
    <dbReference type="NCBI Taxonomy" id="1348853"/>
    <lineage>
        <taxon>Bacteria</taxon>
        <taxon>Pseudomonadati</taxon>
        <taxon>Pseudomonadota</taxon>
        <taxon>Alphaproteobacteria</taxon>
        <taxon>Sphingomonadales</taxon>
        <taxon>Sphingomonadaceae</taxon>
        <taxon>Novosphingobium</taxon>
    </lineage>
</organism>
<dbReference type="InterPro" id="IPR005511">
    <property type="entry name" value="SMP-30"/>
</dbReference>
<dbReference type="PANTHER" id="PTHR10907:SF47">
    <property type="entry name" value="REGUCALCIN"/>
    <property type="match status" value="1"/>
</dbReference>
<keyword evidence="3" id="KW-0479">Metal-binding</keyword>
<evidence type="ECO:0000256" key="3">
    <source>
        <dbReference type="PIRSR" id="PIRSR605511-2"/>
    </source>
</evidence>
<comment type="similarity">
    <text evidence="1">Belongs to the SMP-30/CGR1 family.</text>
</comment>
<dbReference type="STRING" id="1348853.LK12_15955"/>
<feature type="domain" description="SMP-30/Gluconolactonase/LRE-like region" evidence="4">
    <location>
        <begin position="14"/>
        <end position="258"/>
    </location>
</feature>
<comment type="caution">
    <text evidence="5">The sequence shown here is derived from an EMBL/GenBank/DDBJ whole genome shotgun (WGS) entry which is preliminary data.</text>
</comment>
<protein>
    <recommendedName>
        <fullName evidence="4">SMP-30/Gluconolactonase/LRE-like region domain-containing protein</fullName>
    </recommendedName>
</protein>
<evidence type="ECO:0000259" key="4">
    <source>
        <dbReference type="Pfam" id="PF08450"/>
    </source>
</evidence>
<dbReference type="InterPro" id="IPR013658">
    <property type="entry name" value="SGL"/>
</dbReference>
<feature type="active site" description="Proton donor/acceptor" evidence="2">
    <location>
        <position position="200"/>
    </location>
</feature>
<dbReference type="Gene3D" id="2.120.10.30">
    <property type="entry name" value="TolB, C-terminal domain"/>
    <property type="match status" value="1"/>
</dbReference>
<accession>A0A0B1ZLW9</accession>
<dbReference type="SUPFAM" id="SSF63829">
    <property type="entry name" value="Calcium-dependent phosphotriesterase"/>
    <property type="match status" value="1"/>
</dbReference>
<dbReference type="GO" id="GO:0005509">
    <property type="term" value="F:calcium ion binding"/>
    <property type="evidence" value="ECO:0007669"/>
    <property type="project" value="TreeGrafter"/>
</dbReference>
<feature type="binding site" evidence="3">
    <location>
        <position position="16"/>
    </location>
    <ligand>
        <name>a divalent metal cation</name>
        <dbReference type="ChEBI" id="CHEBI:60240"/>
    </ligand>
</feature>
<dbReference type="RefSeq" id="WP_039286247.1">
    <property type="nucleotide sequence ID" value="NZ_JTDI01000005.1"/>
</dbReference>
<evidence type="ECO:0000313" key="5">
    <source>
        <dbReference type="EMBL" id="KHK90168.1"/>
    </source>
</evidence>
<dbReference type="PRINTS" id="PR01790">
    <property type="entry name" value="SMP30FAMILY"/>
</dbReference>
<reference evidence="5 6" key="1">
    <citation type="submission" date="2014-10" db="EMBL/GenBank/DDBJ databases">
        <title>Genome sequence of Novosphingobium malaysiense MUSC 273(T).</title>
        <authorList>
            <person name="Lee L.-H."/>
        </authorList>
    </citation>
    <scope>NUCLEOTIDE SEQUENCE [LARGE SCALE GENOMIC DNA]</scope>
    <source>
        <strain evidence="5 6">MUSC 273</strain>
    </source>
</reference>